<accession>A0A1R7QF76</accession>
<dbReference type="AlphaFoldDB" id="A0A1R7QF76"/>
<dbReference type="RefSeq" id="WP_087013536.1">
    <property type="nucleotide sequence ID" value="NZ_FUUY01000008.1"/>
</dbReference>
<proteinExistence type="predicted"/>
<sequence>MYLKDHIVRVENIKMLQAMHAAKIDHKIIALFMSCEGLPLQAHDVSSILNHYDTLGSKKLPSKKVQAMIEAKKLGMEDDSLPCPV</sequence>
<name>A0A1R7QF76_ACIJO</name>
<evidence type="ECO:0000313" key="2">
    <source>
        <dbReference type="Proteomes" id="UP000196240"/>
    </source>
</evidence>
<dbReference type="EMBL" id="FUUY01000008">
    <property type="protein sequence ID" value="SJX22826.1"/>
    <property type="molecule type" value="Genomic_DNA"/>
</dbReference>
<dbReference type="Proteomes" id="UP000196240">
    <property type="component" value="Unassembled WGS sequence"/>
</dbReference>
<reference evidence="1 2" key="1">
    <citation type="submission" date="2017-02" db="EMBL/GenBank/DDBJ databases">
        <authorList>
            <person name="Peterson S.W."/>
        </authorList>
    </citation>
    <scope>NUCLEOTIDE SEQUENCE [LARGE SCALE GENOMIC DNA]</scope>
    <source>
        <strain evidence="1">C6</strain>
    </source>
</reference>
<protein>
    <submittedName>
        <fullName evidence="1">Uncharacterized protein</fullName>
    </submittedName>
</protein>
<organism evidence="1 2">
    <name type="scientific">Acinetobacter johnsonii</name>
    <dbReference type="NCBI Taxonomy" id="40214"/>
    <lineage>
        <taxon>Bacteria</taxon>
        <taxon>Pseudomonadati</taxon>
        <taxon>Pseudomonadota</taxon>
        <taxon>Gammaproteobacteria</taxon>
        <taxon>Moraxellales</taxon>
        <taxon>Moraxellaceae</taxon>
        <taxon>Acinetobacter</taxon>
    </lineage>
</organism>
<gene>
    <name evidence="1" type="ORF">ACNJC6_02479</name>
</gene>
<evidence type="ECO:0000313" key="1">
    <source>
        <dbReference type="EMBL" id="SJX22826.1"/>
    </source>
</evidence>